<reference evidence="3" key="1">
    <citation type="submission" date="2025-08" db="UniProtKB">
        <authorList>
            <consortium name="RefSeq"/>
        </authorList>
    </citation>
    <scope>IDENTIFICATION</scope>
    <source>
        <tissue evidence="3">Whole body</tissue>
    </source>
</reference>
<sequence>MHRFEINPKRRNMSRKFLFCFPLRLGNIVFGYIVIIFGLTLLLFEIYQLYVVLLGNNNLPEYVNHTDSRSYETENYIMVLSYFVTYATIGFLLSLFATIFTIGAYKLRFRAIKTFFVYSFIHIFFTIVMIAWETLNKNWLMLGVLAVSDVILIASLFGVKYFIDAVKSGRVYHRPETGRY</sequence>
<feature type="transmembrane region" description="Helical" evidence="1">
    <location>
        <begin position="76"/>
        <end position="103"/>
    </location>
</feature>
<keyword evidence="2" id="KW-1185">Reference proteome</keyword>
<keyword evidence="1" id="KW-0812">Transmembrane</keyword>
<evidence type="ECO:0000256" key="1">
    <source>
        <dbReference type="SAM" id="Phobius"/>
    </source>
</evidence>
<dbReference type="AlphaFoldDB" id="A0A8B8IC67"/>
<feature type="transmembrane region" description="Helical" evidence="1">
    <location>
        <begin position="138"/>
        <end position="163"/>
    </location>
</feature>
<keyword evidence="1" id="KW-1133">Transmembrane helix</keyword>
<dbReference type="GeneID" id="113399675"/>
<evidence type="ECO:0000313" key="3">
    <source>
        <dbReference type="RefSeq" id="XP_026494644.1"/>
    </source>
</evidence>
<name>A0A8B8IC67_VANTA</name>
<dbReference type="RefSeq" id="XP_026494644.1">
    <property type="nucleotide sequence ID" value="XM_026638859.2"/>
</dbReference>
<feature type="transmembrane region" description="Helical" evidence="1">
    <location>
        <begin position="115"/>
        <end position="132"/>
    </location>
</feature>
<evidence type="ECO:0000313" key="2">
    <source>
        <dbReference type="Proteomes" id="UP001652626"/>
    </source>
</evidence>
<feature type="transmembrane region" description="Helical" evidence="1">
    <location>
        <begin position="21"/>
        <end position="44"/>
    </location>
</feature>
<dbReference type="Proteomes" id="UP001652626">
    <property type="component" value="Chromosome 15"/>
</dbReference>
<gene>
    <name evidence="3" type="primary">LOC113399675</name>
</gene>
<dbReference type="OrthoDB" id="7379620at2759"/>
<accession>A0A8B8IC67</accession>
<dbReference type="OMA" id="IVWEAIT"/>
<organism evidence="2 3">
    <name type="scientific">Vanessa tameamea</name>
    <name type="common">Kamehameha butterfly</name>
    <dbReference type="NCBI Taxonomy" id="334116"/>
    <lineage>
        <taxon>Eukaryota</taxon>
        <taxon>Metazoa</taxon>
        <taxon>Ecdysozoa</taxon>
        <taxon>Arthropoda</taxon>
        <taxon>Hexapoda</taxon>
        <taxon>Insecta</taxon>
        <taxon>Pterygota</taxon>
        <taxon>Neoptera</taxon>
        <taxon>Endopterygota</taxon>
        <taxon>Lepidoptera</taxon>
        <taxon>Glossata</taxon>
        <taxon>Ditrysia</taxon>
        <taxon>Papilionoidea</taxon>
        <taxon>Nymphalidae</taxon>
        <taxon>Nymphalinae</taxon>
        <taxon>Vanessa</taxon>
    </lineage>
</organism>
<protein>
    <submittedName>
        <fullName evidence="3">Uncharacterized protein LOC113399675 isoform X1</fullName>
    </submittedName>
</protein>
<proteinExistence type="predicted"/>
<keyword evidence="1" id="KW-0472">Membrane</keyword>